<reference evidence="1 2" key="1">
    <citation type="submission" date="2015-07" db="EMBL/GenBank/DDBJ databases">
        <title>Complete genome sequence of Mycobacterium goodii X7B, a facultative thermophilic biodesulfurizing bacterium.</title>
        <authorList>
            <person name="Yu B."/>
            <person name="Li F."/>
            <person name="Xu P."/>
        </authorList>
    </citation>
    <scope>NUCLEOTIDE SEQUENCE [LARGE SCALE GENOMIC DNA]</scope>
    <source>
        <strain evidence="1 2">X7B</strain>
    </source>
</reference>
<proteinExistence type="predicted"/>
<evidence type="ECO:0000313" key="1">
    <source>
        <dbReference type="EMBL" id="AKS33681.1"/>
    </source>
</evidence>
<sequence>MATRIPLLVSIAGSSASFSKSETANLTVSPAGPESVADPAHAVATIRHVIDAMVKNAERFLPSLAI</sequence>
<organism evidence="1 2">
    <name type="scientific">Mycolicibacterium goodii</name>
    <name type="common">Mycobacterium goodii</name>
    <dbReference type="NCBI Taxonomy" id="134601"/>
    <lineage>
        <taxon>Bacteria</taxon>
        <taxon>Bacillati</taxon>
        <taxon>Actinomycetota</taxon>
        <taxon>Actinomycetes</taxon>
        <taxon>Mycobacteriales</taxon>
        <taxon>Mycobacteriaceae</taxon>
        <taxon>Mycolicibacterium</taxon>
    </lineage>
</organism>
<protein>
    <submittedName>
        <fullName evidence="1">Uncharacterized protein</fullName>
    </submittedName>
</protein>
<dbReference type="EMBL" id="CP012150">
    <property type="protein sequence ID" value="AKS33681.1"/>
    <property type="molecule type" value="Genomic_DNA"/>
</dbReference>
<dbReference type="KEGG" id="mgo:AFA91_19250"/>
<name>A0A0K0X8H9_MYCGD</name>
<evidence type="ECO:0000313" key="2">
    <source>
        <dbReference type="Proteomes" id="UP000062255"/>
    </source>
</evidence>
<gene>
    <name evidence="1" type="ORF">AFA91_19250</name>
</gene>
<accession>A0A0K0X8H9</accession>
<dbReference type="STRING" id="134601.AFA91_19250"/>
<dbReference type="Proteomes" id="UP000062255">
    <property type="component" value="Chromosome"/>
</dbReference>
<dbReference type="AlphaFoldDB" id="A0A0K0X8H9"/>